<dbReference type="OrthoDB" id="2306477at2759"/>
<dbReference type="SMART" id="SM00248">
    <property type="entry name" value="ANK"/>
    <property type="match status" value="3"/>
</dbReference>
<dbReference type="PROSITE" id="PS50297">
    <property type="entry name" value="ANK_REP_REGION"/>
    <property type="match status" value="2"/>
</dbReference>
<organism evidence="4 5">
    <name type="scientific">Echinostoma caproni</name>
    <dbReference type="NCBI Taxonomy" id="27848"/>
    <lineage>
        <taxon>Eukaryota</taxon>
        <taxon>Metazoa</taxon>
        <taxon>Spiralia</taxon>
        <taxon>Lophotrochozoa</taxon>
        <taxon>Platyhelminthes</taxon>
        <taxon>Trematoda</taxon>
        <taxon>Digenea</taxon>
        <taxon>Plagiorchiida</taxon>
        <taxon>Echinostomata</taxon>
        <taxon>Echinostomatoidea</taxon>
        <taxon>Echinostomatidae</taxon>
        <taxon>Echinostoma</taxon>
    </lineage>
</organism>
<keyword evidence="1" id="KW-0677">Repeat</keyword>
<name>A0A3P8IL20_9TREM</name>
<proteinExistence type="predicted"/>
<accession>A0A3P8IL20</accession>
<dbReference type="InterPro" id="IPR036770">
    <property type="entry name" value="Ankyrin_rpt-contain_sf"/>
</dbReference>
<evidence type="ECO:0000313" key="4">
    <source>
        <dbReference type="EMBL" id="VDP94134.1"/>
    </source>
</evidence>
<dbReference type="PANTHER" id="PTHR24171:SF9">
    <property type="entry name" value="ANKYRIN REPEAT DOMAIN-CONTAINING PROTEIN 39"/>
    <property type="match status" value="1"/>
</dbReference>
<dbReference type="PROSITE" id="PS50088">
    <property type="entry name" value="ANK_REPEAT"/>
    <property type="match status" value="2"/>
</dbReference>
<evidence type="ECO:0000256" key="2">
    <source>
        <dbReference type="ARBA" id="ARBA00023043"/>
    </source>
</evidence>
<reference evidence="4 5" key="1">
    <citation type="submission" date="2018-11" db="EMBL/GenBank/DDBJ databases">
        <authorList>
            <consortium name="Pathogen Informatics"/>
        </authorList>
    </citation>
    <scope>NUCLEOTIDE SEQUENCE [LARGE SCALE GENOMIC DNA]</scope>
    <source>
        <strain evidence="4 5">Egypt</strain>
    </source>
</reference>
<dbReference type="SUPFAM" id="SSF48403">
    <property type="entry name" value="Ankyrin repeat"/>
    <property type="match status" value="1"/>
</dbReference>
<feature type="repeat" description="ANK" evidence="3">
    <location>
        <begin position="31"/>
        <end position="64"/>
    </location>
</feature>
<feature type="repeat" description="ANK" evidence="3">
    <location>
        <begin position="65"/>
        <end position="97"/>
    </location>
</feature>
<dbReference type="EMBL" id="UZAN01066267">
    <property type="protein sequence ID" value="VDP94134.1"/>
    <property type="molecule type" value="Genomic_DNA"/>
</dbReference>
<keyword evidence="2 3" id="KW-0040">ANK repeat</keyword>
<sequence>MHLAVQNVDRAAIFFLIQTGMDMNRRVADMNQYTPLHLAIIAGVPEDIFRSLLLAGASTEDRTLQKYTPLHLCVVHNRAELLHCLIETGANVNERDSEMNTPLHLAIRTGHVACLTVLLAQPATDSCLMNVR</sequence>
<evidence type="ECO:0000313" key="5">
    <source>
        <dbReference type="Proteomes" id="UP000272942"/>
    </source>
</evidence>
<dbReference type="Gene3D" id="1.25.40.20">
    <property type="entry name" value="Ankyrin repeat-containing domain"/>
    <property type="match status" value="1"/>
</dbReference>
<protein>
    <submittedName>
        <fullName evidence="4">Uncharacterized protein</fullName>
    </submittedName>
</protein>
<dbReference type="Pfam" id="PF12796">
    <property type="entry name" value="Ank_2"/>
    <property type="match status" value="1"/>
</dbReference>
<dbReference type="InterPro" id="IPR002110">
    <property type="entry name" value="Ankyrin_rpt"/>
</dbReference>
<dbReference type="AlphaFoldDB" id="A0A3P8IL20"/>
<dbReference type="Proteomes" id="UP000272942">
    <property type="component" value="Unassembled WGS sequence"/>
</dbReference>
<evidence type="ECO:0000256" key="3">
    <source>
        <dbReference type="PROSITE-ProRule" id="PRU00023"/>
    </source>
</evidence>
<evidence type="ECO:0000256" key="1">
    <source>
        <dbReference type="ARBA" id="ARBA00022737"/>
    </source>
</evidence>
<keyword evidence="5" id="KW-1185">Reference proteome</keyword>
<gene>
    <name evidence="4" type="ORF">ECPE_LOCUS16861</name>
</gene>
<dbReference type="PANTHER" id="PTHR24171">
    <property type="entry name" value="ANKYRIN REPEAT DOMAIN-CONTAINING PROTEIN 39-RELATED"/>
    <property type="match status" value="1"/>
</dbReference>